<feature type="transmembrane region" description="Helical" evidence="2">
    <location>
        <begin position="239"/>
        <end position="257"/>
    </location>
</feature>
<evidence type="ECO:0000256" key="2">
    <source>
        <dbReference type="SAM" id="Phobius"/>
    </source>
</evidence>
<feature type="transmembrane region" description="Helical" evidence="2">
    <location>
        <begin position="92"/>
        <end position="111"/>
    </location>
</feature>
<dbReference type="Proteomes" id="UP000252167">
    <property type="component" value="Unassembled WGS sequence"/>
</dbReference>
<keyword evidence="4" id="KW-1185">Reference proteome</keyword>
<feature type="transmembrane region" description="Helical" evidence="2">
    <location>
        <begin position="181"/>
        <end position="200"/>
    </location>
</feature>
<feature type="transmembrane region" description="Helical" evidence="2">
    <location>
        <begin position="65"/>
        <end position="86"/>
    </location>
</feature>
<comment type="caution">
    <text evidence="3">The sequence shown here is derived from an EMBL/GenBank/DDBJ whole genome shotgun (WGS) entry which is preliminary data.</text>
</comment>
<dbReference type="PANTHER" id="PTHR40761:SF1">
    <property type="entry name" value="CONSERVED INTEGRAL MEMBRANE ALANINE VALINE AND LEUCINE RICH PROTEIN-RELATED"/>
    <property type="match status" value="1"/>
</dbReference>
<dbReference type="Gene3D" id="1.10.3730.20">
    <property type="match status" value="1"/>
</dbReference>
<keyword evidence="2" id="KW-1133">Transmembrane helix</keyword>
<dbReference type="InterPro" id="IPR037185">
    <property type="entry name" value="EmrE-like"/>
</dbReference>
<keyword evidence="2" id="KW-0472">Membrane</keyword>
<dbReference type="AlphaFoldDB" id="A0A365Y9B7"/>
<feature type="transmembrane region" description="Helical" evidence="2">
    <location>
        <begin position="206"/>
        <end position="227"/>
    </location>
</feature>
<gene>
    <name evidence="3" type="ORF">C1H84_17290</name>
</gene>
<dbReference type="RefSeq" id="WP_113608128.1">
    <property type="nucleotide sequence ID" value="NZ_POAF01000013.1"/>
</dbReference>
<evidence type="ECO:0000313" key="3">
    <source>
        <dbReference type="EMBL" id="RBL98642.1"/>
    </source>
</evidence>
<keyword evidence="2" id="KW-0812">Transmembrane</keyword>
<feature type="region of interest" description="Disordered" evidence="1">
    <location>
        <begin position="267"/>
        <end position="291"/>
    </location>
</feature>
<proteinExistence type="predicted"/>
<sequence>MLPGLTAALAASIGYGTASVLEAVAARRVGGAKVYAHPLYLAGIGLDLLAWLCSLVALQHLTLFTVQALLAGSLVVTMLLARWVFASELSRAQLLAMGLLIAGLAVLALSTGTQPAQPAAQPLVWTLAGALPVLAAALAVLYRKRAPMPTAVLAGLAASGAALGARGLVLDGGVIQLLREPMLWLVLGFGVVAMAGYTRALEFGHVGPATAVFTVIEVVVPGIAGMLLLGDAAREGWELAKYGAIALSLGSCLWLTLGSPGAGLPAEPALKAGGSEREHDAAEHGEGSAGE</sequence>
<feature type="compositionally biased region" description="Basic and acidic residues" evidence="1">
    <location>
        <begin position="274"/>
        <end position="291"/>
    </location>
</feature>
<accession>A0A365Y9B7</accession>
<evidence type="ECO:0000256" key="1">
    <source>
        <dbReference type="SAM" id="MobiDB-lite"/>
    </source>
</evidence>
<feature type="transmembrane region" description="Helical" evidence="2">
    <location>
        <begin position="39"/>
        <end position="58"/>
    </location>
</feature>
<dbReference type="EMBL" id="POAF01000013">
    <property type="protein sequence ID" value="RBL98642.1"/>
    <property type="molecule type" value="Genomic_DNA"/>
</dbReference>
<dbReference type="SUPFAM" id="SSF103481">
    <property type="entry name" value="Multidrug resistance efflux transporter EmrE"/>
    <property type="match status" value="1"/>
</dbReference>
<name>A0A365Y9B7_9MICC</name>
<feature type="transmembrane region" description="Helical" evidence="2">
    <location>
        <begin position="123"/>
        <end position="142"/>
    </location>
</feature>
<dbReference type="PANTHER" id="PTHR40761">
    <property type="entry name" value="CONSERVED INTEGRAL MEMBRANE ALANINE VALINE AND LEUCINE RICH PROTEIN-RELATED"/>
    <property type="match status" value="1"/>
</dbReference>
<protein>
    <recommendedName>
        <fullName evidence="5">DMT family transporter</fullName>
    </recommendedName>
</protein>
<evidence type="ECO:0008006" key="5">
    <source>
        <dbReference type="Google" id="ProtNLM"/>
    </source>
</evidence>
<reference evidence="3 4" key="1">
    <citation type="submission" date="2018-01" db="EMBL/GenBank/DDBJ databases">
        <title>Glutamicibacter soli strain NHPC-3 Whole genome sequence and assembly.</title>
        <authorList>
            <person name="Choudhury P."/>
            <person name="Gupta D."/>
            <person name="Sengupta K."/>
            <person name="Jawed A."/>
            <person name="Sultana N."/>
            <person name="Saha P."/>
        </authorList>
    </citation>
    <scope>NUCLEOTIDE SEQUENCE [LARGE SCALE GENOMIC DNA]</scope>
    <source>
        <strain evidence="3 4">NHPC-3</strain>
    </source>
</reference>
<organism evidence="3 4">
    <name type="scientific">Glutamicibacter soli</name>
    <dbReference type="NCBI Taxonomy" id="453836"/>
    <lineage>
        <taxon>Bacteria</taxon>
        <taxon>Bacillati</taxon>
        <taxon>Actinomycetota</taxon>
        <taxon>Actinomycetes</taxon>
        <taxon>Micrococcales</taxon>
        <taxon>Micrococcaceae</taxon>
        <taxon>Glutamicibacter</taxon>
    </lineage>
</organism>
<evidence type="ECO:0000313" key="4">
    <source>
        <dbReference type="Proteomes" id="UP000252167"/>
    </source>
</evidence>